<feature type="binding site" evidence="9">
    <location>
        <position position="47"/>
    </location>
    <ligand>
        <name>S-adenosyl-L-methionine</name>
        <dbReference type="ChEBI" id="CHEBI:59789"/>
    </ligand>
</feature>
<comment type="catalytic activity">
    <reaction evidence="1 9">
        <text>S-adenosyl-L-methionine + a thiopurine = S-adenosyl-L-homocysteine + a thiopurine S-methylether.</text>
        <dbReference type="EC" id="2.1.1.67"/>
    </reaction>
</comment>
<evidence type="ECO:0000256" key="4">
    <source>
        <dbReference type="ARBA" id="ARBA00011905"/>
    </source>
</evidence>
<dbReference type="Proteomes" id="UP001597128">
    <property type="component" value="Unassembled WGS sequence"/>
</dbReference>
<dbReference type="Gene3D" id="3.40.50.150">
    <property type="entry name" value="Vaccinia Virus protein VP39"/>
    <property type="match status" value="1"/>
</dbReference>
<evidence type="ECO:0000313" key="10">
    <source>
        <dbReference type="EMBL" id="MFD0914644.1"/>
    </source>
</evidence>
<feature type="binding site" evidence="9">
    <location>
        <position position="12"/>
    </location>
    <ligand>
        <name>S-adenosyl-L-methionine</name>
        <dbReference type="ChEBI" id="CHEBI:59789"/>
    </ligand>
</feature>
<dbReference type="InterPro" id="IPR022474">
    <property type="entry name" value="Thiopur_S-MeTfrase_Se/Te_detox"/>
</dbReference>
<evidence type="ECO:0000313" key="11">
    <source>
        <dbReference type="Proteomes" id="UP001597128"/>
    </source>
</evidence>
<keyword evidence="6 9" id="KW-0489">Methyltransferase</keyword>
<dbReference type="InterPro" id="IPR008854">
    <property type="entry name" value="TPMT"/>
</dbReference>
<protein>
    <recommendedName>
        <fullName evidence="4 9">Thiopurine S-methyltransferase</fullName>
        <ecNumber evidence="4 9">2.1.1.67</ecNumber>
    </recommendedName>
    <alternativeName>
        <fullName evidence="9">Thiopurine methyltransferase</fullName>
    </alternativeName>
</protein>
<dbReference type="EMBL" id="JBHTKB010000003">
    <property type="protein sequence ID" value="MFD0914644.1"/>
    <property type="molecule type" value="Genomic_DNA"/>
</dbReference>
<evidence type="ECO:0000256" key="2">
    <source>
        <dbReference type="ARBA" id="ARBA00004496"/>
    </source>
</evidence>
<comment type="subcellular location">
    <subcellularLocation>
        <location evidence="2 9">Cytoplasm</location>
    </subcellularLocation>
</comment>
<dbReference type="SUPFAM" id="SSF53335">
    <property type="entry name" value="S-adenosyl-L-methionine-dependent methyltransferases"/>
    <property type="match status" value="1"/>
</dbReference>
<keyword evidence="5 9" id="KW-0963">Cytoplasm</keyword>
<dbReference type="PROSITE" id="PS51585">
    <property type="entry name" value="SAM_MT_TPMT"/>
    <property type="match status" value="1"/>
</dbReference>
<sequence length="224" mass="24752">MQSEHNFWHQRWQNQQIGFHLQSVNPLLAAHFQALALKAGQRIFIPLCGKTLDIHWLLSQGVHVVGAELNQLAVDALFAELGLQPTITQAGTLRHYHAVTQQAQTIDIFQGDFFALDAALLGRVDATYDRAALIALPAELRATYSAHLLDITHGAAQLLISFHYDQSLISGPPFNVSADEIKLHYAQAYDIALLAEEIMPTGLKGKYPAQEKCWLLTPLSAAPK</sequence>
<dbReference type="NCBIfam" id="NF009732">
    <property type="entry name" value="PRK13255.1"/>
    <property type="match status" value="1"/>
</dbReference>
<dbReference type="PIRSF" id="PIRSF023956">
    <property type="entry name" value="Thiopurine_S-methyltransferase"/>
    <property type="match status" value="1"/>
</dbReference>
<evidence type="ECO:0000256" key="5">
    <source>
        <dbReference type="ARBA" id="ARBA00022490"/>
    </source>
</evidence>
<name>A0ABW3F9U8_9PROT</name>
<dbReference type="RefSeq" id="WP_379058732.1">
    <property type="nucleotide sequence ID" value="NZ_JBHTKB010000003.1"/>
</dbReference>
<dbReference type="GO" id="GO:0032259">
    <property type="term" value="P:methylation"/>
    <property type="evidence" value="ECO:0007669"/>
    <property type="project" value="UniProtKB-KW"/>
</dbReference>
<gene>
    <name evidence="10" type="primary">tmpT</name>
    <name evidence="9" type="synonym">tpm</name>
    <name evidence="10" type="ORF">ACFQ1Z_13875</name>
</gene>
<dbReference type="InterPro" id="IPR025835">
    <property type="entry name" value="Thiopurine_S-MeTrfase"/>
</dbReference>
<evidence type="ECO:0000256" key="6">
    <source>
        <dbReference type="ARBA" id="ARBA00022603"/>
    </source>
</evidence>
<dbReference type="HAMAP" id="MF_00812">
    <property type="entry name" value="Thiopur_methtran"/>
    <property type="match status" value="1"/>
</dbReference>
<dbReference type="InterPro" id="IPR029063">
    <property type="entry name" value="SAM-dependent_MTases_sf"/>
</dbReference>
<comment type="caution">
    <text evidence="10">The sequence shown here is derived from an EMBL/GenBank/DDBJ whole genome shotgun (WGS) entry which is preliminary data.</text>
</comment>
<dbReference type="Pfam" id="PF05724">
    <property type="entry name" value="TPMT"/>
    <property type="match status" value="1"/>
</dbReference>
<organism evidence="10 11">
    <name type="scientific">Methylophilus luteus</name>
    <dbReference type="NCBI Taxonomy" id="640108"/>
    <lineage>
        <taxon>Bacteria</taxon>
        <taxon>Pseudomonadati</taxon>
        <taxon>Pseudomonadota</taxon>
        <taxon>Betaproteobacteria</taxon>
        <taxon>Nitrosomonadales</taxon>
        <taxon>Methylophilaceae</taxon>
        <taxon>Methylophilus</taxon>
    </lineage>
</organism>
<evidence type="ECO:0000256" key="1">
    <source>
        <dbReference type="ARBA" id="ARBA00000903"/>
    </source>
</evidence>
<proteinExistence type="inferred from homology"/>
<reference evidence="11" key="1">
    <citation type="journal article" date="2019" name="Int. J. Syst. Evol. Microbiol.">
        <title>The Global Catalogue of Microorganisms (GCM) 10K type strain sequencing project: providing services to taxonomists for standard genome sequencing and annotation.</title>
        <authorList>
            <consortium name="The Broad Institute Genomics Platform"/>
            <consortium name="The Broad Institute Genome Sequencing Center for Infectious Disease"/>
            <person name="Wu L."/>
            <person name="Ma J."/>
        </authorList>
    </citation>
    <scope>NUCLEOTIDE SEQUENCE [LARGE SCALE GENOMIC DNA]</scope>
    <source>
        <strain evidence="11">CCUG 58412</strain>
    </source>
</reference>
<keyword evidence="8 9" id="KW-0949">S-adenosyl-L-methionine</keyword>
<keyword evidence="7 9" id="KW-0808">Transferase</keyword>
<evidence type="ECO:0000256" key="3">
    <source>
        <dbReference type="ARBA" id="ARBA00008145"/>
    </source>
</evidence>
<comment type="similarity">
    <text evidence="3 9">Belongs to the class I-like SAM-binding methyltransferase superfamily. TPMT family.</text>
</comment>
<dbReference type="EC" id="2.1.1.67" evidence="4 9"/>
<feature type="binding site" evidence="9">
    <location>
        <position position="130"/>
    </location>
    <ligand>
        <name>S-adenosyl-L-methionine</name>
        <dbReference type="ChEBI" id="CHEBI:59789"/>
    </ligand>
</feature>
<feature type="binding site" evidence="9">
    <location>
        <position position="68"/>
    </location>
    <ligand>
        <name>S-adenosyl-L-methionine</name>
        <dbReference type="ChEBI" id="CHEBI:59789"/>
    </ligand>
</feature>
<evidence type="ECO:0000256" key="9">
    <source>
        <dbReference type="HAMAP-Rule" id="MF_00812"/>
    </source>
</evidence>
<dbReference type="PANTHER" id="PTHR10259:SF11">
    <property type="entry name" value="THIOPURINE S-METHYLTRANSFERASE"/>
    <property type="match status" value="1"/>
</dbReference>
<keyword evidence="11" id="KW-1185">Reference proteome</keyword>
<dbReference type="GO" id="GO:0008119">
    <property type="term" value="F:thiopurine S-methyltransferase activity"/>
    <property type="evidence" value="ECO:0007669"/>
    <property type="project" value="UniProtKB-EC"/>
</dbReference>
<accession>A0ABW3F9U8</accession>
<dbReference type="NCBIfam" id="TIGR03840">
    <property type="entry name" value="TMPT_Se_Te"/>
    <property type="match status" value="1"/>
</dbReference>
<dbReference type="PANTHER" id="PTHR10259">
    <property type="entry name" value="THIOPURINE S-METHYLTRANSFERASE"/>
    <property type="match status" value="1"/>
</dbReference>
<evidence type="ECO:0000256" key="8">
    <source>
        <dbReference type="ARBA" id="ARBA00022691"/>
    </source>
</evidence>
<evidence type="ECO:0000256" key="7">
    <source>
        <dbReference type="ARBA" id="ARBA00022679"/>
    </source>
</evidence>